<keyword evidence="2" id="KW-1185">Reference proteome</keyword>
<organism evidence="1 2">
    <name type="scientific">Hymenobacter cavernae</name>
    <dbReference type="NCBI Taxonomy" id="2044852"/>
    <lineage>
        <taxon>Bacteria</taxon>
        <taxon>Pseudomonadati</taxon>
        <taxon>Bacteroidota</taxon>
        <taxon>Cytophagia</taxon>
        <taxon>Cytophagales</taxon>
        <taxon>Hymenobacteraceae</taxon>
        <taxon>Hymenobacter</taxon>
    </lineage>
</organism>
<sequence length="50" mass="5298">MVDTGAKMPLPVPVTAVVNWYRYGIAAFPVVLRRVAGAVTVTVSPGKKLT</sequence>
<gene>
    <name evidence="1" type="ORF">GCM10011383_32020</name>
</gene>
<reference evidence="2" key="1">
    <citation type="journal article" date="2019" name="Int. J. Syst. Evol. Microbiol.">
        <title>The Global Catalogue of Microorganisms (GCM) 10K type strain sequencing project: providing services to taxonomists for standard genome sequencing and annotation.</title>
        <authorList>
            <consortium name="The Broad Institute Genomics Platform"/>
            <consortium name="The Broad Institute Genome Sequencing Center for Infectious Disease"/>
            <person name="Wu L."/>
            <person name="Ma J."/>
        </authorList>
    </citation>
    <scope>NUCLEOTIDE SEQUENCE [LARGE SCALE GENOMIC DNA]</scope>
    <source>
        <strain evidence="2">CGMCC 1.15197</strain>
    </source>
</reference>
<name>A0ABQ1UHF3_9BACT</name>
<comment type="caution">
    <text evidence="1">The sequence shown here is derived from an EMBL/GenBank/DDBJ whole genome shotgun (WGS) entry which is preliminary data.</text>
</comment>
<evidence type="ECO:0000313" key="1">
    <source>
        <dbReference type="EMBL" id="GGF18128.1"/>
    </source>
</evidence>
<dbReference type="EMBL" id="BMHT01000006">
    <property type="protein sequence ID" value="GGF18128.1"/>
    <property type="molecule type" value="Genomic_DNA"/>
</dbReference>
<dbReference type="Proteomes" id="UP000632273">
    <property type="component" value="Unassembled WGS sequence"/>
</dbReference>
<accession>A0ABQ1UHF3</accession>
<protein>
    <submittedName>
        <fullName evidence="1">Uncharacterized protein</fullName>
    </submittedName>
</protein>
<evidence type="ECO:0000313" key="2">
    <source>
        <dbReference type="Proteomes" id="UP000632273"/>
    </source>
</evidence>
<proteinExistence type="predicted"/>